<protein>
    <recommendedName>
        <fullName evidence="2">GIY-YIG domain-containing protein</fullName>
    </recommendedName>
</protein>
<dbReference type="Pfam" id="PF01541">
    <property type="entry name" value="GIY-YIG"/>
    <property type="match status" value="1"/>
</dbReference>
<evidence type="ECO:0000313" key="3">
    <source>
        <dbReference type="EMBL" id="GLX83999.1"/>
    </source>
</evidence>
<keyword evidence="4" id="KW-1185">Reference proteome</keyword>
<dbReference type="PANTHER" id="PTHR34477">
    <property type="entry name" value="UPF0213 PROTEIN YHBQ"/>
    <property type="match status" value="1"/>
</dbReference>
<dbReference type="Gene3D" id="3.40.1440.10">
    <property type="entry name" value="GIY-YIG endonuclease"/>
    <property type="match status" value="1"/>
</dbReference>
<feature type="domain" description="GIY-YIG" evidence="2">
    <location>
        <begin position="6"/>
        <end position="83"/>
    </location>
</feature>
<name>A0ABQ6H7Q2_9GAMM</name>
<dbReference type="PROSITE" id="PS50164">
    <property type="entry name" value="GIY_YIG"/>
    <property type="match status" value="1"/>
</dbReference>
<reference evidence="3 4" key="1">
    <citation type="submission" date="2023-03" db="EMBL/GenBank/DDBJ databases">
        <title>Thalassotalea loyana LMG 22536T draft genome sequence.</title>
        <authorList>
            <person name="Sawabe T."/>
        </authorList>
    </citation>
    <scope>NUCLEOTIDE SEQUENCE [LARGE SCALE GENOMIC DNA]</scope>
    <source>
        <strain evidence="3 4">LMG 22536</strain>
    </source>
</reference>
<dbReference type="InterPro" id="IPR035901">
    <property type="entry name" value="GIY-YIG_endonuc_sf"/>
</dbReference>
<evidence type="ECO:0000313" key="4">
    <source>
        <dbReference type="Proteomes" id="UP001157134"/>
    </source>
</evidence>
<comment type="caution">
    <text evidence="3">The sequence shown here is derived from an EMBL/GenBank/DDBJ whole genome shotgun (WGS) entry which is preliminary data.</text>
</comment>
<gene>
    <name evidence="3" type="ORF">tloyanaT_02510</name>
</gene>
<comment type="similarity">
    <text evidence="1">Belongs to the UPF0213 family.</text>
</comment>
<dbReference type="InterPro" id="IPR000305">
    <property type="entry name" value="GIY-YIG_endonuc"/>
</dbReference>
<evidence type="ECO:0000256" key="1">
    <source>
        <dbReference type="ARBA" id="ARBA00007435"/>
    </source>
</evidence>
<accession>A0ABQ6H7Q2</accession>
<dbReference type="InterPro" id="IPR050190">
    <property type="entry name" value="UPF0213_domain"/>
</dbReference>
<dbReference type="SUPFAM" id="SSF82771">
    <property type="entry name" value="GIY-YIG endonuclease"/>
    <property type="match status" value="1"/>
</dbReference>
<proteinExistence type="inferred from homology"/>
<evidence type="ECO:0000259" key="2">
    <source>
        <dbReference type="PROSITE" id="PS50164"/>
    </source>
</evidence>
<dbReference type="RefSeq" id="WP_284295550.1">
    <property type="nucleotide sequence ID" value="NZ_BSSV01000001.1"/>
</dbReference>
<dbReference type="EMBL" id="BSSV01000001">
    <property type="protein sequence ID" value="GLX83999.1"/>
    <property type="molecule type" value="Genomic_DNA"/>
</dbReference>
<dbReference type="Proteomes" id="UP001157134">
    <property type="component" value="Unassembled WGS sequence"/>
</dbReference>
<dbReference type="PANTHER" id="PTHR34477:SF1">
    <property type="entry name" value="UPF0213 PROTEIN YHBQ"/>
    <property type="match status" value="1"/>
</dbReference>
<organism evidence="3 4">
    <name type="scientific">Thalassotalea loyana</name>
    <dbReference type="NCBI Taxonomy" id="280483"/>
    <lineage>
        <taxon>Bacteria</taxon>
        <taxon>Pseudomonadati</taxon>
        <taxon>Pseudomonadota</taxon>
        <taxon>Gammaproteobacteria</taxon>
        <taxon>Alteromonadales</taxon>
        <taxon>Colwelliaceae</taxon>
        <taxon>Thalassotalea</taxon>
    </lineage>
</organism>
<dbReference type="CDD" id="cd10456">
    <property type="entry name" value="GIY-YIG_UPF0213"/>
    <property type="match status" value="1"/>
</dbReference>
<sequence length="91" mass="10470">MSNKSSSWFVYFVRCADNSLYGGITTDLNRRVHEHNNDDKKGAKYTRPRRPVSLVYSESMPDKSSAAKREYAVKKLSKKAKEALIIQDEKK</sequence>